<keyword evidence="1" id="KW-0175">Coiled coil</keyword>
<dbReference type="EMBL" id="MU003767">
    <property type="protein sequence ID" value="KAF2725624.1"/>
    <property type="molecule type" value="Genomic_DNA"/>
</dbReference>
<gene>
    <name evidence="3" type="ORF">K431DRAFT_343045</name>
</gene>
<feature type="region of interest" description="Disordered" evidence="2">
    <location>
        <begin position="75"/>
        <end position="106"/>
    </location>
</feature>
<comment type="caution">
    <text evidence="3">The sequence shown here is derived from an EMBL/GenBank/DDBJ whole genome shotgun (WGS) entry which is preliminary data.</text>
</comment>
<feature type="coiled-coil region" evidence="1">
    <location>
        <begin position="294"/>
        <end position="332"/>
    </location>
</feature>
<keyword evidence="4" id="KW-1185">Reference proteome</keyword>
<name>A0A9P4UT19_9PEZI</name>
<evidence type="ECO:0000256" key="2">
    <source>
        <dbReference type="SAM" id="MobiDB-lite"/>
    </source>
</evidence>
<dbReference type="AlphaFoldDB" id="A0A9P4UT19"/>
<feature type="coiled-coil region" evidence="1">
    <location>
        <begin position="237"/>
        <end position="264"/>
    </location>
</feature>
<protein>
    <submittedName>
        <fullName evidence="3">Uncharacterized protein</fullName>
    </submittedName>
</protein>
<feature type="region of interest" description="Disordered" evidence="2">
    <location>
        <begin position="333"/>
        <end position="373"/>
    </location>
</feature>
<dbReference type="Proteomes" id="UP000799441">
    <property type="component" value="Unassembled WGS sequence"/>
</dbReference>
<evidence type="ECO:0000313" key="3">
    <source>
        <dbReference type="EMBL" id="KAF2725624.1"/>
    </source>
</evidence>
<feature type="region of interest" description="Disordered" evidence="2">
    <location>
        <begin position="122"/>
        <end position="142"/>
    </location>
</feature>
<accession>A0A9P4UT19</accession>
<organism evidence="3 4">
    <name type="scientific">Polychaeton citri CBS 116435</name>
    <dbReference type="NCBI Taxonomy" id="1314669"/>
    <lineage>
        <taxon>Eukaryota</taxon>
        <taxon>Fungi</taxon>
        <taxon>Dikarya</taxon>
        <taxon>Ascomycota</taxon>
        <taxon>Pezizomycotina</taxon>
        <taxon>Dothideomycetes</taxon>
        <taxon>Dothideomycetidae</taxon>
        <taxon>Capnodiales</taxon>
        <taxon>Capnodiaceae</taxon>
        <taxon>Polychaeton</taxon>
    </lineage>
</organism>
<sequence>MADDTSEDMDMAAFVGSYLGHNKMVPSSQEPERRAENNSLFCTPDREEEAEIVKPFNLDDVQGQEPLARNYLASTAKPLHTRHNGETVVGASESGTPLKRSKNSIREDQRILEETAVPSIERNEVALSKGNMGPPPKLSASTADIDAQTEFLRSLISKSTNVQRHQENPNAQNAPFASRPASVISQQSLVQIKREPRDDANLAAIPERVRLSASTSSKRSLSVVTLERTPPAKRIRLQELAHRKASLKIQAEEVGAKIENEKKAHEACIAHFEADRKAYEAIRAAQEVEFRQKEKQQLGEIQELENANRQLDQQLQRQRAVQQEQLAFWREERQQLGIGSEDGGSSVGDEVEESGPQRILDTSQSYHDGQDWP</sequence>
<reference evidence="3" key="1">
    <citation type="journal article" date="2020" name="Stud. Mycol.">
        <title>101 Dothideomycetes genomes: a test case for predicting lifestyles and emergence of pathogens.</title>
        <authorList>
            <person name="Haridas S."/>
            <person name="Albert R."/>
            <person name="Binder M."/>
            <person name="Bloem J."/>
            <person name="Labutti K."/>
            <person name="Salamov A."/>
            <person name="Andreopoulos B."/>
            <person name="Baker S."/>
            <person name="Barry K."/>
            <person name="Bills G."/>
            <person name="Bluhm B."/>
            <person name="Cannon C."/>
            <person name="Castanera R."/>
            <person name="Culley D."/>
            <person name="Daum C."/>
            <person name="Ezra D."/>
            <person name="Gonzalez J."/>
            <person name="Henrissat B."/>
            <person name="Kuo A."/>
            <person name="Liang C."/>
            <person name="Lipzen A."/>
            <person name="Lutzoni F."/>
            <person name="Magnuson J."/>
            <person name="Mondo S."/>
            <person name="Nolan M."/>
            <person name="Ohm R."/>
            <person name="Pangilinan J."/>
            <person name="Park H.-J."/>
            <person name="Ramirez L."/>
            <person name="Alfaro M."/>
            <person name="Sun H."/>
            <person name="Tritt A."/>
            <person name="Yoshinaga Y."/>
            <person name="Zwiers L.-H."/>
            <person name="Turgeon B."/>
            <person name="Goodwin S."/>
            <person name="Spatafora J."/>
            <person name="Crous P."/>
            <person name="Grigoriev I."/>
        </authorList>
    </citation>
    <scope>NUCLEOTIDE SEQUENCE</scope>
    <source>
        <strain evidence="3">CBS 116435</strain>
    </source>
</reference>
<proteinExistence type="predicted"/>
<evidence type="ECO:0000256" key="1">
    <source>
        <dbReference type="SAM" id="Coils"/>
    </source>
</evidence>
<evidence type="ECO:0000313" key="4">
    <source>
        <dbReference type="Proteomes" id="UP000799441"/>
    </source>
</evidence>